<dbReference type="Gene3D" id="3.40.630.30">
    <property type="match status" value="1"/>
</dbReference>
<feature type="domain" description="N-acetyltransferase" evidence="1">
    <location>
        <begin position="70"/>
        <end position="220"/>
    </location>
</feature>
<evidence type="ECO:0000313" key="3">
    <source>
        <dbReference type="Proteomes" id="UP001208689"/>
    </source>
</evidence>
<proteinExistence type="predicted"/>
<dbReference type="PROSITE" id="PS51186">
    <property type="entry name" value="GNAT"/>
    <property type="match status" value="1"/>
</dbReference>
<dbReference type="InterPro" id="IPR016181">
    <property type="entry name" value="Acyl_CoA_acyltransferase"/>
</dbReference>
<dbReference type="CDD" id="cd04301">
    <property type="entry name" value="NAT_SF"/>
    <property type="match status" value="1"/>
</dbReference>
<name>A0ABY6HLW2_9ARCH</name>
<dbReference type="Pfam" id="PF00583">
    <property type="entry name" value="Acetyltransf_1"/>
    <property type="match status" value="1"/>
</dbReference>
<reference evidence="2" key="1">
    <citation type="submission" date="2022-09" db="EMBL/GenBank/DDBJ databases">
        <title>Actin cytoskeleton and complex cell architecture in an #Asgard archaeon.</title>
        <authorList>
            <person name="Ponce Toledo R.I."/>
            <person name="Schleper C."/>
            <person name="Rodrigues Oliveira T."/>
            <person name="Wollweber F."/>
            <person name="Xu J."/>
            <person name="Rittmann S."/>
            <person name="Klingl A."/>
            <person name="Pilhofer M."/>
        </authorList>
    </citation>
    <scope>NUCLEOTIDE SEQUENCE</scope>
    <source>
        <strain evidence="2">B-35</strain>
    </source>
</reference>
<protein>
    <recommendedName>
        <fullName evidence="1">N-acetyltransferase domain-containing protein</fullName>
    </recommendedName>
</protein>
<evidence type="ECO:0000259" key="1">
    <source>
        <dbReference type="PROSITE" id="PS51186"/>
    </source>
</evidence>
<accession>A0ABY6HLW2</accession>
<dbReference type="InterPro" id="IPR000182">
    <property type="entry name" value="GNAT_dom"/>
</dbReference>
<dbReference type="SUPFAM" id="SSF55729">
    <property type="entry name" value="Acyl-CoA N-acyltransferases (Nat)"/>
    <property type="match status" value="1"/>
</dbReference>
<dbReference type="EMBL" id="CP104013">
    <property type="protein sequence ID" value="UYP44503.1"/>
    <property type="molecule type" value="Genomic_DNA"/>
</dbReference>
<dbReference type="Proteomes" id="UP001208689">
    <property type="component" value="Chromosome"/>
</dbReference>
<gene>
    <name evidence="2" type="ORF">NEF87_000788</name>
</gene>
<keyword evidence="3" id="KW-1185">Reference proteome</keyword>
<organism evidence="2 3">
    <name type="scientific">Candidatus Lokiarchaeum ossiferum</name>
    <dbReference type="NCBI Taxonomy" id="2951803"/>
    <lineage>
        <taxon>Archaea</taxon>
        <taxon>Promethearchaeati</taxon>
        <taxon>Promethearchaeota</taxon>
        <taxon>Promethearchaeia</taxon>
        <taxon>Promethearchaeales</taxon>
        <taxon>Promethearchaeaceae</taxon>
        <taxon>Candidatus Lokiarchaeum</taxon>
    </lineage>
</organism>
<evidence type="ECO:0000313" key="2">
    <source>
        <dbReference type="EMBL" id="UYP44503.1"/>
    </source>
</evidence>
<sequence length="220" mass="25552">MTISLVPFRIKDHLQRTGELASFAWPTVSSVVQNGNPQALMEEYVRLAYLDSTWSSILKMDNEIIGCIFGTIRPKLKLKSKWHILKRMMALPKRLKRGDYGHINNPQEFYFKFIETEKKIAKLAKKDEAESMLATIDAEIRFLVVDKEFQGQGIGKQLVEAFLNETRLNNCHAVQVQLDLQSNWRFFEALGFGRIHEFEDPLNSFIEGTPTQSFIYYREI</sequence>